<protein>
    <submittedName>
        <fullName evidence="3">Uncharacterized protein</fullName>
    </submittedName>
</protein>
<organism evidence="3 5">
    <name type="scientific">Helicobacter ailurogastricus</name>
    <dbReference type="NCBI Taxonomy" id="1578720"/>
    <lineage>
        <taxon>Bacteria</taxon>
        <taxon>Pseudomonadati</taxon>
        <taxon>Campylobacterota</taxon>
        <taxon>Epsilonproteobacteria</taxon>
        <taxon>Campylobacterales</taxon>
        <taxon>Helicobacteraceae</taxon>
        <taxon>Helicobacter</taxon>
    </lineage>
</organism>
<dbReference type="Proteomes" id="UP000045175">
    <property type="component" value="Unassembled WGS sequence"/>
</dbReference>
<evidence type="ECO:0000313" key="3">
    <source>
        <dbReference type="EMBL" id="CRF43675.1"/>
    </source>
</evidence>
<evidence type="ECO:0000313" key="5">
    <source>
        <dbReference type="Proteomes" id="UP000041394"/>
    </source>
</evidence>
<gene>
    <name evidence="1" type="ORF">HAL011_06360</name>
    <name evidence="2" type="ORF">HAL013_11170</name>
    <name evidence="3" type="ORF">HAL09_02230</name>
</gene>
<dbReference type="Proteomes" id="UP000041394">
    <property type="component" value="Unassembled WGS sequence"/>
</dbReference>
<dbReference type="EMBL" id="CDMH01000048">
    <property type="protein sequence ID" value="CRF42906.1"/>
    <property type="molecule type" value="Genomic_DNA"/>
</dbReference>
<proteinExistence type="predicted"/>
<dbReference type="EMBL" id="CDMN01000008">
    <property type="protein sequence ID" value="CRF43675.1"/>
    <property type="molecule type" value="Genomic_DNA"/>
</dbReference>
<evidence type="ECO:0000313" key="1">
    <source>
        <dbReference type="EMBL" id="CRF40867.1"/>
    </source>
</evidence>
<reference evidence="3" key="1">
    <citation type="submission" date="2014-12" db="EMBL/GenBank/DDBJ databases">
        <title>Whole genome sequences of four Staphylococcus schleiferi canine isolates.</title>
        <authorList>
            <person name="Misic A.M."/>
            <person name="Cain C."/>
            <person name="Morris D.O."/>
            <person name="Rankin S."/>
            <person name="Beiting D."/>
        </authorList>
    </citation>
    <scope>NUCLEOTIDE SEQUENCE</scope>
    <source>
        <strain evidence="1">ASB11</strain>
        <strain evidence="2">ASB13</strain>
        <strain evidence="3">ASB9</strain>
    </source>
</reference>
<name>A0A0K2X8F8_9HELI</name>
<reference evidence="5 6" key="3">
    <citation type="submission" date="2014-12" db="EMBL/GenBank/DDBJ databases">
        <authorList>
            <person name="Jaenicke S."/>
        </authorList>
    </citation>
    <scope>NUCLEOTIDE SEQUENCE [LARGE SCALE GENOMIC DNA]</scope>
</reference>
<dbReference type="EMBL" id="CDML01000018">
    <property type="protein sequence ID" value="CRF40867.1"/>
    <property type="molecule type" value="Genomic_DNA"/>
</dbReference>
<keyword evidence="4" id="KW-1185">Reference proteome</keyword>
<evidence type="ECO:0000313" key="6">
    <source>
        <dbReference type="Proteomes" id="UP000045175"/>
    </source>
</evidence>
<dbReference type="Proteomes" id="UP000038622">
    <property type="component" value="Unassembled WGS sequence"/>
</dbReference>
<reference evidence="4" key="2">
    <citation type="submission" date="2014-12" db="EMBL/GenBank/DDBJ databases">
        <authorList>
            <person name="Smet A."/>
        </authorList>
    </citation>
    <scope>NUCLEOTIDE SEQUENCE [LARGE SCALE GENOMIC DNA]</scope>
</reference>
<evidence type="ECO:0000313" key="2">
    <source>
        <dbReference type="EMBL" id="CRF42906.1"/>
    </source>
</evidence>
<accession>A0A0K2X8F8</accession>
<dbReference type="STRING" id="1578720.HAL011_06360"/>
<dbReference type="AlphaFoldDB" id="A0A0K2X8F8"/>
<sequence length="44" mass="5027">MGLLWPCAQWEVVCWISNHNLIVGNLGHMHALLSKAPRPIFLYP</sequence>
<evidence type="ECO:0000313" key="4">
    <source>
        <dbReference type="Proteomes" id="UP000038622"/>
    </source>
</evidence>